<reference evidence="2" key="2">
    <citation type="submission" date="2022-06" db="UniProtKB">
        <authorList>
            <consortium name="EnsemblMetazoa"/>
        </authorList>
    </citation>
    <scope>IDENTIFICATION</scope>
    <source>
        <strain evidence="2">PS312</strain>
    </source>
</reference>
<evidence type="ECO:0000313" key="3">
    <source>
        <dbReference type="Proteomes" id="UP000005239"/>
    </source>
</evidence>
<evidence type="ECO:0000313" key="2">
    <source>
        <dbReference type="EnsemblMetazoa" id="PPA46211.1"/>
    </source>
</evidence>
<accession>A0A2A6CUQ9</accession>
<dbReference type="Proteomes" id="UP000005239">
    <property type="component" value="Unassembled WGS sequence"/>
</dbReference>
<dbReference type="EnsemblMetazoa" id="PPA46211.1">
    <property type="protein sequence ID" value="PPA46211.1"/>
    <property type="gene ID" value="WBGene00284580"/>
</dbReference>
<proteinExistence type="predicted"/>
<accession>A0A8R1Z5K3</accession>
<evidence type="ECO:0000256" key="1">
    <source>
        <dbReference type="SAM" id="MobiDB-lite"/>
    </source>
</evidence>
<gene>
    <name evidence="2" type="primary">WBGene00284580</name>
</gene>
<name>A0A2A6CUQ9_PRIPA</name>
<reference evidence="3" key="1">
    <citation type="journal article" date="2008" name="Nat. Genet.">
        <title>The Pristionchus pacificus genome provides a unique perspective on nematode lifestyle and parasitism.</title>
        <authorList>
            <person name="Dieterich C."/>
            <person name="Clifton S.W."/>
            <person name="Schuster L.N."/>
            <person name="Chinwalla A."/>
            <person name="Delehaunty K."/>
            <person name="Dinkelacker I."/>
            <person name="Fulton L."/>
            <person name="Fulton R."/>
            <person name="Godfrey J."/>
            <person name="Minx P."/>
            <person name="Mitreva M."/>
            <person name="Roeseler W."/>
            <person name="Tian H."/>
            <person name="Witte H."/>
            <person name="Yang S.P."/>
            <person name="Wilson R.K."/>
            <person name="Sommer R.J."/>
        </authorList>
    </citation>
    <scope>NUCLEOTIDE SEQUENCE [LARGE SCALE GENOMIC DNA]</scope>
    <source>
        <strain evidence="3">PS312</strain>
    </source>
</reference>
<feature type="region of interest" description="Disordered" evidence="1">
    <location>
        <begin position="70"/>
        <end position="99"/>
    </location>
</feature>
<sequence length="99" mass="11730">MEGGRVGRKNIEEREKSRIWRFHFPKRTTNLFDLLSICQEESSEIVVDTNALEDLNHFRQLKVRCRSITTTSKNRHGRQSIGMEYKKKEKSPFESTDSR</sequence>
<organism evidence="2 3">
    <name type="scientific">Pristionchus pacificus</name>
    <name type="common">Parasitic nematode worm</name>
    <dbReference type="NCBI Taxonomy" id="54126"/>
    <lineage>
        <taxon>Eukaryota</taxon>
        <taxon>Metazoa</taxon>
        <taxon>Ecdysozoa</taxon>
        <taxon>Nematoda</taxon>
        <taxon>Chromadorea</taxon>
        <taxon>Rhabditida</taxon>
        <taxon>Rhabditina</taxon>
        <taxon>Diplogasteromorpha</taxon>
        <taxon>Diplogasteroidea</taxon>
        <taxon>Neodiplogasteridae</taxon>
        <taxon>Pristionchus</taxon>
    </lineage>
</organism>
<feature type="compositionally biased region" description="Basic and acidic residues" evidence="1">
    <location>
        <begin position="84"/>
        <end position="99"/>
    </location>
</feature>
<dbReference type="AlphaFoldDB" id="A0A2A6CUQ9"/>
<keyword evidence="3" id="KW-1185">Reference proteome</keyword>
<protein>
    <submittedName>
        <fullName evidence="2">Uncharacterized protein</fullName>
    </submittedName>
</protein>